<protein>
    <submittedName>
        <fullName evidence="2">Uncharacterized protein</fullName>
    </submittedName>
</protein>
<feature type="region of interest" description="Disordered" evidence="1">
    <location>
        <begin position="58"/>
        <end position="78"/>
    </location>
</feature>
<evidence type="ECO:0000256" key="1">
    <source>
        <dbReference type="SAM" id="MobiDB-lite"/>
    </source>
</evidence>
<dbReference type="Proteomes" id="UP001054889">
    <property type="component" value="Unassembled WGS sequence"/>
</dbReference>
<reference evidence="2" key="2">
    <citation type="submission" date="2021-12" db="EMBL/GenBank/DDBJ databases">
        <title>Resequencing data analysis of finger millet.</title>
        <authorList>
            <person name="Hatakeyama M."/>
            <person name="Aluri S."/>
            <person name="Balachadran M.T."/>
            <person name="Sivarajan S.R."/>
            <person name="Poveda L."/>
            <person name="Shimizu-Inatsugi R."/>
            <person name="Schlapbach R."/>
            <person name="Sreeman S.M."/>
            <person name="Shimizu K.K."/>
        </authorList>
    </citation>
    <scope>NUCLEOTIDE SEQUENCE</scope>
</reference>
<evidence type="ECO:0000313" key="3">
    <source>
        <dbReference type="Proteomes" id="UP001054889"/>
    </source>
</evidence>
<gene>
    <name evidence="2" type="primary">ga10648</name>
    <name evidence="2" type="ORF">PR202_ga10648</name>
</gene>
<dbReference type="EMBL" id="BQKI01000004">
    <property type="protein sequence ID" value="GJM94036.1"/>
    <property type="molecule type" value="Genomic_DNA"/>
</dbReference>
<proteinExistence type="predicted"/>
<organism evidence="2 3">
    <name type="scientific">Eleusine coracana subsp. coracana</name>
    <dbReference type="NCBI Taxonomy" id="191504"/>
    <lineage>
        <taxon>Eukaryota</taxon>
        <taxon>Viridiplantae</taxon>
        <taxon>Streptophyta</taxon>
        <taxon>Embryophyta</taxon>
        <taxon>Tracheophyta</taxon>
        <taxon>Spermatophyta</taxon>
        <taxon>Magnoliopsida</taxon>
        <taxon>Liliopsida</taxon>
        <taxon>Poales</taxon>
        <taxon>Poaceae</taxon>
        <taxon>PACMAD clade</taxon>
        <taxon>Chloridoideae</taxon>
        <taxon>Cynodonteae</taxon>
        <taxon>Eleusininae</taxon>
        <taxon>Eleusine</taxon>
    </lineage>
</organism>
<evidence type="ECO:0000313" key="2">
    <source>
        <dbReference type="EMBL" id="GJM94036.1"/>
    </source>
</evidence>
<comment type="caution">
    <text evidence="2">The sequence shown here is derived from an EMBL/GenBank/DDBJ whole genome shotgun (WGS) entry which is preliminary data.</text>
</comment>
<dbReference type="AlphaFoldDB" id="A0AAV5C7A4"/>
<keyword evidence="3" id="KW-1185">Reference proteome</keyword>
<reference evidence="2" key="1">
    <citation type="journal article" date="2018" name="DNA Res.">
        <title>Multiple hybrid de novo genome assembly of finger millet, an orphan allotetraploid crop.</title>
        <authorList>
            <person name="Hatakeyama M."/>
            <person name="Aluri S."/>
            <person name="Balachadran M.T."/>
            <person name="Sivarajan S.R."/>
            <person name="Patrignani A."/>
            <person name="Gruter S."/>
            <person name="Poveda L."/>
            <person name="Shimizu-Inatsugi R."/>
            <person name="Baeten J."/>
            <person name="Francoijs K.J."/>
            <person name="Nataraja K.N."/>
            <person name="Reddy Y.A.N."/>
            <person name="Phadnis S."/>
            <person name="Ravikumar R.L."/>
            <person name="Schlapbach R."/>
            <person name="Sreeman S.M."/>
            <person name="Shimizu K.K."/>
        </authorList>
    </citation>
    <scope>NUCLEOTIDE SEQUENCE</scope>
</reference>
<accession>A0AAV5C7A4</accession>
<feature type="region of interest" description="Disordered" evidence="1">
    <location>
        <begin position="12"/>
        <end position="45"/>
    </location>
</feature>
<name>A0AAV5C7A4_ELECO</name>
<sequence length="78" mass="8735">MDHKILCLLTENKKKGINPDLEGSPSYASQEDNEDARRRRDRGAAAVAEGWLDLDRGAVSAGKRVRREPTEQKLGEEE</sequence>
<feature type="compositionally biased region" description="Basic and acidic residues" evidence="1">
    <location>
        <begin position="67"/>
        <end position="78"/>
    </location>
</feature>